<protein>
    <submittedName>
        <fullName evidence="8">Uncharacterized protein</fullName>
    </submittedName>
</protein>
<dbReference type="PANTHER" id="PTHR23063:SF2">
    <property type="entry name" value="GLYCEROL-3-PHOSPHATE ACYLTRANSFERASE 4, ISOFORM D-RELATED"/>
    <property type="match status" value="1"/>
</dbReference>
<evidence type="ECO:0000313" key="9">
    <source>
        <dbReference type="Proteomes" id="UP000784294"/>
    </source>
</evidence>
<evidence type="ECO:0000256" key="1">
    <source>
        <dbReference type="ARBA" id="ARBA00022679"/>
    </source>
</evidence>
<dbReference type="GO" id="GO:0019432">
    <property type="term" value="P:triglyceride biosynthetic process"/>
    <property type="evidence" value="ECO:0007669"/>
    <property type="project" value="TreeGrafter"/>
</dbReference>
<evidence type="ECO:0000256" key="2">
    <source>
        <dbReference type="ARBA" id="ARBA00022692"/>
    </source>
</evidence>
<organism evidence="8 9">
    <name type="scientific">Protopolystoma xenopodis</name>
    <dbReference type="NCBI Taxonomy" id="117903"/>
    <lineage>
        <taxon>Eukaryota</taxon>
        <taxon>Metazoa</taxon>
        <taxon>Spiralia</taxon>
        <taxon>Lophotrochozoa</taxon>
        <taxon>Platyhelminthes</taxon>
        <taxon>Monogenea</taxon>
        <taxon>Polyopisthocotylea</taxon>
        <taxon>Polystomatidea</taxon>
        <taxon>Polystomatidae</taxon>
        <taxon>Protopolystoma</taxon>
    </lineage>
</organism>
<evidence type="ECO:0000256" key="6">
    <source>
        <dbReference type="ARBA" id="ARBA00023315"/>
    </source>
</evidence>
<dbReference type="PANTHER" id="PTHR23063">
    <property type="entry name" value="PHOSPHOLIPID ACYLTRANSFERASE"/>
    <property type="match status" value="1"/>
</dbReference>
<dbReference type="AlphaFoldDB" id="A0A3S5AHM7"/>
<accession>A0A3S5AHM7</accession>
<keyword evidence="3 7" id="KW-1133">Transmembrane helix</keyword>
<keyword evidence="4" id="KW-0443">Lipid metabolism</keyword>
<dbReference type="Proteomes" id="UP000784294">
    <property type="component" value="Unassembled WGS sequence"/>
</dbReference>
<name>A0A3S5AHM7_9PLAT</name>
<proteinExistence type="predicted"/>
<feature type="transmembrane region" description="Helical" evidence="7">
    <location>
        <begin position="20"/>
        <end position="40"/>
    </location>
</feature>
<dbReference type="OrthoDB" id="10051137at2759"/>
<evidence type="ECO:0000256" key="7">
    <source>
        <dbReference type="SAM" id="Phobius"/>
    </source>
</evidence>
<evidence type="ECO:0000313" key="8">
    <source>
        <dbReference type="EMBL" id="VEL20523.1"/>
    </source>
</evidence>
<sequence>MTNYDPRFADCFWNSSKDSLLAYLIKIMTSWAMVVDVWYLPCVKAAPGEDGIQFAKRVKRSIANRGGLVDIDW</sequence>
<keyword evidence="2 7" id="KW-0812">Transmembrane</keyword>
<evidence type="ECO:0000256" key="3">
    <source>
        <dbReference type="ARBA" id="ARBA00022989"/>
    </source>
</evidence>
<evidence type="ECO:0000256" key="5">
    <source>
        <dbReference type="ARBA" id="ARBA00023136"/>
    </source>
</evidence>
<reference evidence="8" key="1">
    <citation type="submission" date="2018-11" db="EMBL/GenBank/DDBJ databases">
        <authorList>
            <consortium name="Pathogen Informatics"/>
        </authorList>
    </citation>
    <scope>NUCLEOTIDE SEQUENCE</scope>
</reference>
<keyword evidence="6" id="KW-0012">Acyltransferase</keyword>
<gene>
    <name evidence="8" type="ORF">PXEA_LOCUS13963</name>
</gene>
<dbReference type="GO" id="GO:0005783">
    <property type="term" value="C:endoplasmic reticulum"/>
    <property type="evidence" value="ECO:0007669"/>
    <property type="project" value="TreeGrafter"/>
</dbReference>
<comment type="caution">
    <text evidence="8">The sequence shown here is derived from an EMBL/GenBank/DDBJ whole genome shotgun (WGS) entry which is preliminary data.</text>
</comment>
<keyword evidence="5 7" id="KW-0472">Membrane</keyword>
<dbReference type="GO" id="GO:0004366">
    <property type="term" value="F:glycerol-3-phosphate O-acyltransferase activity"/>
    <property type="evidence" value="ECO:0007669"/>
    <property type="project" value="TreeGrafter"/>
</dbReference>
<keyword evidence="9" id="KW-1185">Reference proteome</keyword>
<dbReference type="EMBL" id="CAAALY010046855">
    <property type="protein sequence ID" value="VEL20523.1"/>
    <property type="molecule type" value="Genomic_DNA"/>
</dbReference>
<evidence type="ECO:0000256" key="4">
    <source>
        <dbReference type="ARBA" id="ARBA00023098"/>
    </source>
</evidence>
<keyword evidence="1" id="KW-0808">Transferase</keyword>